<dbReference type="SUPFAM" id="SSF55874">
    <property type="entry name" value="ATPase domain of HSP90 chaperone/DNA topoisomerase II/histidine kinase"/>
    <property type="match status" value="1"/>
</dbReference>
<comment type="caution">
    <text evidence="15">The sequence shown here is derived from an EMBL/GenBank/DDBJ whole genome shotgun (WGS) entry which is preliminary data.</text>
</comment>
<keyword evidence="5" id="KW-0597">Phosphoprotein</keyword>
<dbReference type="PROSITE" id="PS50109">
    <property type="entry name" value="HIS_KIN"/>
    <property type="match status" value="1"/>
</dbReference>
<evidence type="ECO:0000313" key="15">
    <source>
        <dbReference type="EMBL" id="THF75491.1"/>
    </source>
</evidence>
<dbReference type="Pfam" id="PF06580">
    <property type="entry name" value="His_kinase"/>
    <property type="match status" value="1"/>
</dbReference>
<keyword evidence="12" id="KW-1133">Transmembrane helix</keyword>
<dbReference type="InterPro" id="IPR010559">
    <property type="entry name" value="Sig_transdc_His_kin_internal"/>
</dbReference>
<dbReference type="PANTHER" id="PTHR34220">
    <property type="entry name" value="SENSOR HISTIDINE KINASE YPDA"/>
    <property type="match status" value="1"/>
</dbReference>
<evidence type="ECO:0000256" key="1">
    <source>
        <dbReference type="ARBA" id="ARBA00000085"/>
    </source>
</evidence>
<evidence type="ECO:0000256" key="6">
    <source>
        <dbReference type="ARBA" id="ARBA00022679"/>
    </source>
</evidence>
<evidence type="ECO:0000313" key="16">
    <source>
        <dbReference type="Proteomes" id="UP000310636"/>
    </source>
</evidence>
<evidence type="ECO:0000256" key="2">
    <source>
        <dbReference type="ARBA" id="ARBA00004651"/>
    </source>
</evidence>
<evidence type="ECO:0000256" key="7">
    <source>
        <dbReference type="ARBA" id="ARBA00022741"/>
    </source>
</evidence>
<organism evidence="15 16">
    <name type="scientific">Cohnella fermenti</name>
    <dbReference type="NCBI Taxonomy" id="2565925"/>
    <lineage>
        <taxon>Bacteria</taxon>
        <taxon>Bacillati</taxon>
        <taxon>Bacillota</taxon>
        <taxon>Bacilli</taxon>
        <taxon>Bacillales</taxon>
        <taxon>Paenibacillaceae</taxon>
        <taxon>Cohnella</taxon>
    </lineage>
</organism>
<dbReference type="Pfam" id="PF02518">
    <property type="entry name" value="HATPase_c"/>
    <property type="match status" value="1"/>
</dbReference>
<sequence>MNTLFSALRHRYLTLSSKILIIFVLLISVPLSVQGIVTFLEFSGTIERRTTDYAVQIVGQINASIDKIFTEEKQKLSLLPLYNPEIVRLLKRYGDPANAGIHPTSQERSQMFHYLAGSSIFRPEIRGIHFITNNGDIFTDMDPYLIKSHYSGGNQVWYRHVAEANGEWLEIPQHYPDYLLETTPKPYVSLAKVIIEPGSMEKLGIVKVDFRLDVFSQVAEGFKYDEIGSLFILNADNELFYQQNTEKLRATPEDLPQEPAWTTGNGAAKTKLGGTPYLIVTNVSSKTGLKVVSLIPRRILIQETLPLRKLSLWIGGACLLAATLSAFVLSKHIGRPLIELRNKMKRVQQGDFMQRLPATSRDEFGQLARGFNRMSTEIERLMGEVYEIGSRERDAEIAALLSQMNPHFMYNSLESINMKAIQQQQYDISDMISALGSLLHYTIDVRSKLVPLHMELAFIESYIYIQQLRFGPRLSSILNTDPSLGHLRVPKLLLQPLIENAINHGIEDLPQGGTVWIDADSDNRHLRLTVRDNGRGMSKSSLERLRALLEEPERHPVGLGEDNKRNGVALRNLNRRLKLLYGQAYGLHVESEPGNGACFSILLPLREEGN</sequence>
<dbReference type="AlphaFoldDB" id="A0A4S4BL56"/>
<name>A0A4S4BL56_9BACL</name>
<keyword evidence="4" id="KW-1003">Cell membrane</keyword>
<dbReference type="Gene3D" id="6.10.340.10">
    <property type="match status" value="1"/>
</dbReference>
<dbReference type="InterPro" id="IPR003594">
    <property type="entry name" value="HATPase_dom"/>
</dbReference>
<evidence type="ECO:0000256" key="5">
    <source>
        <dbReference type="ARBA" id="ARBA00022553"/>
    </source>
</evidence>
<dbReference type="SUPFAM" id="SSF158472">
    <property type="entry name" value="HAMP domain-like"/>
    <property type="match status" value="1"/>
</dbReference>
<dbReference type="PROSITE" id="PS50885">
    <property type="entry name" value="HAMP"/>
    <property type="match status" value="1"/>
</dbReference>
<evidence type="ECO:0000256" key="9">
    <source>
        <dbReference type="ARBA" id="ARBA00022840"/>
    </source>
</evidence>
<dbReference type="Gene3D" id="3.30.450.20">
    <property type="entry name" value="PAS domain"/>
    <property type="match status" value="1"/>
</dbReference>
<keyword evidence="11 12" id="KW-0472">Membrane</keyword>
<evidence type="ECO:0000256" key="11">
    <source>
        <dbReference type="ARBA" id="ARBA00023136"/>
    </source>
</evidence>
<comment type="catalytic activity">
    <reaction evidence="1">
        <text>ATP + protein L-histidine = ADP + protein N-phospho-L-histidine.</text>
        <dbReference type="EC" id="2.7.13.3"/>
    </reaction>
</comment>
<dbReference type="SMART" id="SM00304">
    <property type="entry name" value="HAMP"/>
    <property type="match status" value="1"/>
</dbReference>
<reference evidence="15 16" key="1">
    <citation type="submission" date="2019-04" db="EMBL/GenBank/DDBJ databases">
        <title>Cohnella sp. nov. isolated from preserved vegetables.</title>
        <authorList>
            <person name="Lin S.-Y."/>
            <person name="Hung M.-H."/>
            <person name="Young C.-C."/>
        </authorList>
    </citation>
    <scope>NUCLEOTIDE SEQUENCE [LARGE SCALE GENOMIC DNA]</scope>
    <source>
        <strain evidence="15 16">CC-MHH1044</strain>
    </source>
</reference>
<dbReference type="GO" id="GO:0000155">
    <property type="term" value="F:phosphorelay sensor kinase activity"/>
    <property type="evidence" value="ECO:0007669"/>
    <property type="project" value="InterPro"/>
</dbReference>
<dbReference type="CDD" id="cd06225">
    <property type="entry name" value="HAMP"/>
    <property type="match status" value="1"/>
</dbReference>
<evidence type="ECO:0000256" key="8">
    <source>
        <dbReference type="ARBA" id="ARBA00022777"/>
    </source>
</evidence>
<protein>
    <recommendedName>
        <fullName evidence="3">histidine kinase</fullName>
        <ecNumber evidence="3">2.7.13.3</ecNumber>
    </recommendedName>
</protein>
<keyword evidence="10" id="KW-0902">Two-component regulatory system</keyword>
<dbReference type="Proteomes" id="UP000310636">
    <property type="component" value="Unassembled WGS sequence"/>
</dbReference>
<evidence type="ECO:0000256" key="12">
    <source>
        <dbReference type="SAM" id="Phobius"/>
    </source>
</evidence>
<proteinExistence type="predicted"/>
<keyword evidence="9" id="KW-0067">ATP-binding</keyword>
<dbReference type="SMART" id="SM00387">
    <property type="entry name" value="HATPase_c"/>
    <property type="match status" value="1"/>
</dbReference>
<dbReference type="InterPro" id="IPR050640">
    <property type="entry name" value="Bact_2-comp_sensor_kinase"/>
</dbReference>
<gene>
    <name evidence="15" type="ORF">E6C55_21845</name>
</gene>
<feature type="domain" description="Histidine kinase" evidence="13">
    <location>
        <begin position="494"/>
        <end position="607"/>
    </location>
</feature>
<dbReference type="EC" id="2.7.13.3" evidence="3"/>
<comment type="subcellular location">
    <subcellularLocation>
        <location evidence="2">Cell membrane</location>
        <topology evidence="2">Multi-pass membrane protein</topology>
    </subcellularLocation>
</comment>
<evidence type="ECO:0000259" key="14">
    <source>
        <dbReference type="PROSITE" id="PS50885"/>
    </source>
</evidence>
<accession>A0A4S4BL56</accession>
<dbReference type="RefSeq" id="WP_136371939.1">
    <property type="nucleotide sequence ID" value="NZ_SSOB01000031.1"/>
</dbReference>
<keyword evidence="6" id="KW-0808">Transferase</keyword>
<feature type="domain" description="HAMP" evidence="14">
    <location>
        <begin position="331"/>
        <end position="383"/>
    </location>
</feature>
<keyword evidence="8 15" id="KW-0418">Kinase</keyword>
<dbReference type="Pfam" id="PF00672">
    <property type="entry name" value="HAMP"/>
    <property type="match status" value="1"/>
</dbReference>
<keyword evidence="12" id="KW-0812">Transmembrane</keyword>
<dbReference type="InterPro" id="IPR036890">
    <property type="entry name" value="HATPase_C_sf"/>
</dbReference>
<dbReference type="InterPro" id="IPR003660">
    <property type="entry name" value="HAMP_dom"/>
</dbReference>
<dbReference type="GO" id="GO:0005524">
    <property type="term" value="F:ATP binding"/>
    <property type="evidence" value="ECO:0007669"/>
    <property type="project" value="UniProtKB-KW"/>
</dbReference>
<evidence type="ECO:0000256" key="3">
    <source>
        <dbReference type="ARBA" id="ARBA00012438"/>
    </source>
</evidence>
<evidence type="ECO:0000259" key="13">
    <source>
        <dbReference type="PROSITE" id="PS50109"/>
    </source>
</evidence>
<keyword evidence="16" id="KW-1185">Reference proteome</keyword>
<evidence type="ECO:0000256" key="10">
    <source>
        <dbReference type="ARBA" id="ARBA00023012"/>
    </source>
</evidence>
<dbReference type="GO" id="GO:0005886">
    <property type="term" value="C:plasma membrane"/>
    <property type="evidence" value="ECO:0007669"/>
    <property type="project" value="UniProtKB-SubCell"/>
</dbReference>
<keyword evidence="7" id="KW-0547">Nucleotide-binding</keyword>
<dbReference type="OrthoDB" id="9776552at2"/>
<dbReference type="EMBL" id="SSOB01000031">
    <property type="protein sequence ID" value="THF75491.1"/>
    <property type="molecule type" value="Genomic_DNA"/>
</dbReference>
<evidence type="ECO:0000256" key="4">
    <source>
        <dbReference type="ARBA" id="ARBA00022475"/>
    </source>
</evidence>
<dbReference type="Gene3D" id="3.30.565.10">
    <property type="entry name" value="Histidine kinase-like ATPase, C-terminal domain"/>
    <property type="match status" value="1"/>
</dbReference>
<dbReference type="InterPro" id="IPR005467">
    <property type="entry name" value="His_kinase_dom"/>
</dbReference>
<dbReference type="PANTHER" id="PTHR34220:SF7">
    <property type="entry name" value="SENSOR HISTIDINE KINASE YPDA"/>
    <property type="match status" value="1"/>
</dbReference>
<feature type="transmembrane region" description="Helical" evidence="12">
    <location>
        <begin position="20"/>
        <end position="40"/>
    </location>
</feature>